<dbReference type="AlphaFoldDB" id="A0A0F9TUB8"/>
<dbReference type="EMBL" id="LAZR01001418">
    <property type="protein sequence ID" value="KKN44958.1"/>
    <property type="molecule type" value="Genomic_DNA"/>
</dbReference>
<evidence type="ECO:0008006" key="2">
    <source>
        <dbReference type="Google" id="ProtNLM"/>
    </source>
</evidence>
<name>A0A0F9TUB8_9ZZZZ</name>
<evidence type="ECO:0000313" key="1">
    <source>
        <dbReference type="EMBL" id="KKN44958.1"/>
    </source>
</evidence>
<sequence>MNIAIIGSRDFRDKELVERILAKELTNINVKVITGGARGVDIWVEEFCKKDCTPCKIIRPIDPANKLDYIFRNVEIITLADKIIAFWGGKSKGTKFVIDYAKARRKNLKIIKK</sequence>
<accession>A0A0F9TUB8</accession>
<comment type="caution">
    <text evidence="1">The sequence shown here is derived from an EMBL/GenBank/DDBJ whole genome shotgun (WGS) entry which is preliminary data.</text>
</comment>
<dbReference type="SUPFAM" id="SSF102405">
    <property type="entry name" value="MCP/YpsA-like"/>
    <property type="match status" value="1"/>
</dbReference>
<reference evidence="1" key="1">
    <citation type="journal article" date="2015" name="Nature">
        <title>Complex archaea that bridge the gap between prokaryotes and eukaryotes.</title>
        <authorList>
            <person name="Spang A."/>
            <person name="Saw J.H."/>
            <person name="Jorgensen S.L."/>
            <person name="Zaremba-Niedzwiedzka K."/>
            <person name="Martijn J."/>
            <person name="Lind A.E."/>
            <person name="van Eijk R."/>
            <person name="Schleper C."/>
            <person name="Guy L."/>
            <person name="Ettema T.J."/>
        </authorList>
    </citation>
    <scope>NUCLEOTIDE SEQUENCE</scope>
</reference>
<protein>
    <recommendedName>
        <fullName evidence="2">DUF2493 domain-containing protein</fullName>
    </recommendedName>
</protein>
<proteinExistence type="predicted"/>
<organism evidence="1">
    <name type="scientific">marine sediment metagenome</name>
    <dbReference type="NCBI Taxonomy" id="412755"/>
    <lineage>
        <taxon>unclassified sequences</taxon>
        <taxon>metagenomes</taxon>
        <taxon>ecological metagenomes</taxon>
    </lineage>
</organism>
<gene>
    <name evidence="1" type="ORF">LCGC14_0687790</name>
</gene>